<dbReference type="PANTHER" id="PTHR43792">
    <property type="entry name" value="GNAT FAMILY, PUTATIVE (AFU_ORTHOLOGUE AFUA_3G00765)-RELATED-RELATED"/>
    <property type="match status" value="1"/>
</dbReference>
<keyword evidence="3" id="KW-1185">Reference proteome</keyword>
<dbReference type="PROSITE" id="PS51186">
    <property type="entry name" value="GNAT"/>
    <property type="match status" value="1"/>
</dbReference>
<dbReference type="PANTHER" id="PTHR43792:SF16">
    <property type="entry name" value="N-ACETYLTRANSFERASE DOMAIN-CONTAINING PROTEIN"/>
    <property type="match status" value="1"/>
</dbReference>
<organism evidence="2 3">
    <name type="scientific">Novosphingobium cyanobacteriorum</name>
    <dbReference type="NCBI Taxonomy" id="3024215"/>
    <lineage>
        <taxon>Bacteria</taxon>
        <taxon>Pseudomonadati</taxon>
        <taxon>Pseudomonadota</taxon>
        <taxon>Alphaproteobacteria</taxon>
        <taxon>Sphingomonadales</taxon>
        <taxon>Sphingomonadaceae</taxon>
        <taxon>Novosphingobium</taxon>
    </lineage>
</organism>
<proteinExistence type="predicted"/>
<dbReference type="SUPFAM" id="SSF55729">
    <property type="entry name" value="Acyl-CoA N-acyltransferases (Nat)"/>
    <property type="match status" value="1"/>
</dbReference>
<reference evidence="2 3" key="1">
    <citation type="submission" date="2023-03" db="EMBL/GenBank/DDBJ databases">
        <title>Novosphingobium cyanobacteriorum sp. nov., isolated from a eutrophic reservoir during the Microcystis bloom period.</title>
        <authorList>
            <person name="Kang M."/>
            <person name="Le V."/>
            <person name="Ko S.-R."/>
            <person name="Lee S.-A."/>
            <person name="Ahn C.-Y."/>
        </authorList>
    </citation>
    <scope>NUCLEOTIDE SEQUENCE [LARGE SCALE GENOMIC DNA]</scope>
    <source>
        <strain evidence="2 3">HBC54</strain>
    </source>
</reference>
<comment type="caution">
    <text evidence="2">The sequence shown here is derived from an EMBL/GenBank/DDBJ whole genome shotgun (WGS) entry which is preliminary data.</text>
</comment>
<dbReference type="Pfam" id="PF13302">
    <property type="entry name" value="Acetyltransf_3"/>
    <property type="match status" value="1"/>
</dbReference>
<evidence type="ECO:0000313" key="2">
    <source>
        <dbReference type="EMBL" id="MDF8332905.1"/>
    </source>
</evidence>
<dbReference type="EMBL" id="JAROCY010000005">
    <property type="protein sequence ID" value="MDF8332905.1"/>
    <property type="molecule type" value="Genomic_DNA"/>
</dbReference>
<dbReference type="RefSeq" id="WP_277276108.1">
    <property type="nucleotide sequence ID" value="NZ_JAROCY010000005.1"/>
</dbReference>
<name>A0ABT6CG53_9SPHN</name>
<evidence type="ECO:0000259" key="1">
    <source>
        <dbReference type="PROSITE" id="PS51186"/>
    </source>
</evidence>
<dbReference type="Proteomes" id="UP001222770">
    <property type="component" value="Unassembled WGS sequence"/>
</dbReference>
<accession>A0ABT6CG53</accession>
<dbReference type="Gene3D" id="3.40.630.30">
    <property type="match status" value="1"/>
</dbReference>
<sequence length="171" mass="18820">MTGPEIATERLELWRPQARDLPGLVDLLADDEVRRFLGARPTGEVEEFNRLMRNAGGWALYGHGIFTVRPKGADEIIGIAGVFHSWRGIPGLDDVPEAGWIFARKTWGQGIAGEAMRAAIAWYRGSHGNGRIACMINEPNLASIALAEKLGFRRYGTHPQGDDMLILLELG</sequence>
<dbReference type="InterPro" id="IPR016181">
    <property type="entry name" value="Acyl_CoA_acyltransferase"/>
</dbReference>
<feature type="domain" description="N-acetyltransferase" evidence="1">
    <location>
        <begin position="11"/>
        <end position="169"/>
    </location>
</feature>
<evidence type="ECO:0000313" key="3">
    <source>
        <dbReference type="Proteomes" id="UP001222770"/>
    </source>
</evidence>
<dbReference type="InterPro" id="IPR000182">
    <property type="entry name" value="GNAT_dom"/>
</dbReference>
<gene>
    <name evidence="2" type="ORF">POM99_06820</name>
</gene>
<protein>
    <submittedName>
        <fullName evidence="2">GNAT family N-acetyltransferase</fullName>
    </submittedName>
</protein>
<dbReference type="InterPro" id="IPR051531">
    <property type="entry name" value="N-acetyltransferase"/>
</dbReference>